<protein>
    <submittedName>
        <fullName evidence="1">Uncharacterized protein</fullName>
    </submittedName>
</protein>
<proteinExistence type="predicted"/>
<dbReference type="EMBL" id="ML211045">
    <property type="protein sequence ID" value="TFK90474.1"/>
    <property type="molecule type" value="Genomic_DNA"/>
</dbReference>
<sequence>MTSGSIIQQLFGNMTRQTTHPDHHTLQASTAFNRGRPINRIPVELLVKIFRHVYGRSETSICRVSHFPPSKSEQSSWYPIVAVCRRWHSVALATPMLCSSIPVAEESTPECFELALSRFGDRPIEVTFDGTRAIVASLKVLIKHVSRISSFQIHRVPYGRAQDISRMILMVLPRLHTLDLWFEPAREAEVVMLSFPHDCLPRLRELSLCGVGLQPDPCAQGASMKLTRLELRDSVDPGCNILEFLHFLQMCRDLEDLTLVRFRPSEDGFDVTVDRRDLEPLPVMTLTPRLQRFVLEDLDAYTARLLSALSVPVSTDLVVIKLISPHDPAEIRDVIPLSSDPISTSLPQNTPGIPSLKAVIGLRLVWRPFASVCLIADTGESAFSLGLKTGPGRTAVLYPKISEDFEILFGDAPVEYLCVEDDAGAFGFHTRDWEAMLGPCAFPDLRKLSLFTLRDTSYEYGSPKQLIQASALHSGCLELEELEIGVRFPSPAEDDVRLIEDLCALLRSRASHKMPLRRLLVELNDGPYPPLGEEERAVREALYVDALEPLVDVVECAHGMLAERPLQAKVRQLESLIQIPQVLP</sequence>
<evidence type="ECO:0000313" key="2">
    <source>
        <dbReference type="Proteomes" id="UP000308197"/>
    </source>
</evidence>
<dbReference type="InParanoid" id="A0A5C3PKZ5"/>
<dbReference type="Gene3D" id="1.20.1280.50">
    <property type="match status" value="1"/>
</dbReference>
<dbReference type="Proteomes" id="UP000308197">
    <property type="component" value="Unassembled WGS sequence"/>
</dbReference>
<gene>
    <name evidence="1" type="ORF">K466DRAFT_660804</name>
</gene>
<organism evidence="1 2">
    <name type="scientific">Polyporus arcularius HHB13444</name>
    <dbReference type="NCBI Taxonomy" id="1314778"/>
    <lineage>
        <taxon>Eukaryota</taxon>
        <taxon>Fungi</taxon>
        <taxon>Dikarya</taxon>
        <taxon>Basidiomycota</taxon>
        <taxon>Agaricomycotina</taxon>
        <taxon>Agaricomycetes</taxon>
        <taxon>Polyporales</taxon>
        <taxon>Polyporaceae</taxon>
        <taxon>Polyporus</taxon>
    </lineage>
</organism>
<accession>A0A5C3PKZ5</accession>
<dbReference type="AlphaFoldDB" id="A0A5C3PKZ5"/>
<evidence type="ECO:0000313" key="1">
    <source>
        <dbReference type="EMBL" id="TFK90474.1"/>
    </source>
</evidence>
<reference evidence="1 2" key="1">
    <citation type="journal article" date="2019" name="Nat. Ecol. Evol.">
        <title>Megaphylogeny resolves global patterns of mushroom evolution.</title>
        <authorList>
            <person name="Varga T."/>
            <person name="Krizsan K."/>
            <person name="Foldi C."/>
            <person name="Dima B."/>
            <person name="Sanchez-Garcia M."/>
            <person name="Sanchez-Ramirez S."/>
            <person name="Szollosi G.J."/>
            <person name="Szarkandi J.G."/>
            <person name="Papp V."/>
            <person name="Albert L."/>
            <person name="Andreopoulos W."/>
            <person name="Angelini C."/>
            <person name="Antonin V."/>
            <person name="Barry K.W."/>
            <person name="Bougher N.L."/>
            <person name="Buchanan P."/>
            <person name="Buyck B."/>
            <person name="Bense V."/>
            <person name="Catcheside P."/>
            <person name="Chovatia M."/>
            <person name="Cooper J."/>
            <person name="Damon W."/>
            <person name="Desjardin D."/>
            <person name="Finy P."/>
            <person name="Geml J."/>
            <person name="Haridas S."/>
            <person name="Hughes K."/>
            <person name="Justo A."/>
            <person name="Karasinski D."/>
            <person name="Kautmanova I."/>
            <person name="Kiss B."/>
            <person name="Kocsube S."/>
            <person name="Kotiranta H."/>
            <person name="LaButti K.M."/>
            <person name="Lechner B.E."/>
            <person name="Liimatainen K."/>
            <person name="Lipzen A."/>
            <person name="Lukacs Z."/>
            <person name="Mihaltcheva S."/>
            <person name="Morgado L.N."/>
            <person name="Niskanen T."/>
            <person name="Noordeloos M.E."/>
            <person name="Ohm R.A."/>
            <person name="Ortiz-Santana B."/>
            <person name="Ovrebo C."/>
            <person name="Racz N."/>
            <person name="Riley R."/>
            <person name="Savchenko A."/>
            <person name="Shiryaev A."/>
            <person name="Soop K."/>
            <person name="Spirin V."/>
            <person name="Szebenyi C."/>
            <person name="Tomsovsky M."/>
            <person name="Tulloss R.E."/>
            <person name="Uehling J."/>
            <person name="Grigoriev I.V."/>
            <person name="Vagvolgyi C."/>
            <person name="Papp T."/>
            <person name="Martin F.M."/>
            <person name="Miettinen O."/>
            <person name="Hibbett D.S."/>
            <person name="Nagy L.G."/>
        </authorList>
    </citation>
    <scope>NUCLEOTIDE SEQUENCE [LARGE SCALE GENOMIC DNA]</scope>
    <source>
        <strain evidence="1 2">HHB13444</strain>
    </source>
</reference>
<keyword evidence="2" id="KW-1185">Reference proteome</keyword>
<name>A0A5C3PKZ5_9APHY</name>
<dbReference type="SUPFAM" id="SSF52047">
    <property type="entry name" value="RNI-like"/>
    <property type="match status" value="1"/>
</dbReference>